<dbReference type="InterPro" id="IPR017853">
    <property type="entry name" value="GH"/>
</dbReference>
<dbReference type="Pfam" id="PF13802">
    <property type="entry name" value="Gal_mutarotas_2"/>
    <property type="match status" value="1"/>
</dbReference>
<evidence type="ECO:0000259" key="4">
    <source>
        <dbReference type="Pfam" id="PF13802"/>
    </source>
</evidence>
<evidence type="ECO:0000313" key="7">
    <source>
        <dbReference type="Proteomes" id="UP001211065"/>
    </source>
</evidence>
<feature type="domain" description="Glycoside hydrolase family 31 N-terminal" evidence="4">
    <location>
        <begin position="29"/>
        <end position="213"/>
    </location>
</feature>
<dbReference type="InterPro" id="IPR013780">
    <property type="entry name" value="Glyco_hydro_b"/>
</dbReference>
<evidence type="ECO:0000313" key="6">
    <source>
        <dbReference type="EMBL" id="KAJ3212970.1"/>
    </source>
</evidence>
<dbReference type="Pfam" id="PF21365">
    <property type="entry name" value="Glyco_hydro_31_3rd"/>
    <property type="match status" value="1"/>
</dbReference>
<dbReference type="InterPro" id="IPR048395">
    <property type="entry name" value="Glyco_hydro_31_C"/>
</dbReference>
<gene>
    <name evidence="6" type="ORF">HK099_007624</name>
</gene>
<dbReference type="SUPFAM" id="SSF51011">
    <property type="entry name" value="Glycosyl hydrolase domain"/>
    <property type="match status" value="1"/>
</dbReference>
<dbReference type="GO" id="GO:0005975">
    <property type="term" value="P:carbohydrate metabolic process"/>
    <property type="evidence" value="ECO:0007669"/>
    <property type="project" value="InterPro"/>
</dbReference>
<evidence type="ECO:0000256" key="2">
    <source>
        <dbReference type="RuleBase" id="RU361185"/>
    </source>
</evidence>
<dbReference type="GO" id="GO:0030246">
    <property type="term" value="F:carbohydrate binding"/>
    <property type="evidence" value="ECO:0007669"/>
    <property type="project" value="InterPro"/>
</dbReference>
<feature type="domain" description="Glycoside hydrolase family 31 TIM barrel" evidence="3">
    <location>
        <begin position="265"/>
        <end position="528"/>
    </location>
</feature>
<dbReference type="GO" id="GO:0004553">
    <property type="term" value="F:hydrolase activity, hydrolyzing O-glycosyl compounds"/>
    <property type="evidence" value="ECO:0007669"/>
    <property type="project" value="InterPro"/>
</dbReference>
<reference evidence="6" key="1">
    <citation type="submission" date="2020-05" db="EMBL/GenBank/DDBJ databases">
        <title>Phylogenomic resolution of chytrid fungi.</title>
        <authorList>
            <person name="Stajich J.E."/>
            <person name="Amses K."/>
            <person name="Simmons R."/>
            <person name="Seto K."/>
            <person name="Myers J."/>
            <person name="Bonds A."/>
            <person name="Quandt C.A."/>
            <person name="Barry K."/>
            <person name="Liu P."/>
            <person name="Grigoriev I."/>
            <person name="Longcore J.E."/>
            <person name="James T.Y."/>
        </authorList>
    </citation>
    <scope>NUCLEOTIDE SEQUENCE</scope>
    <source>
        <strain evidence="6">JEL0476</strain>
    </source>
</reference>
<dbReference type="EMBL" id="JADGJW010000756">
    <property type="protein sequence ID" value="KAJ3212970.1"/>
    <property type="molecule type" value="Genomic_DNA"/>
</dbReference>
<evidence type="ECO:0008006" key="8">
    <source>
        <dbReference type="Google" id="ProtNLM"/>
    </source>
</evidence>
<dbReference type="SUPFAM" id="SSF51445">
    <property type="entry name" value="(Trans)glycosidases"/>
    <property type="match status" value="1"/>
</dbReference>
<feature type="domain" description="Glycoside hydrolase family 31 TIM barrel" evidence="3">
    <location>
        <begin position="551"/>
        <end position="631"/>
    </location>
</feature>
<keyword evidence="7" id="KW-1185">Reference proteome</keyword>
<keyword evidence="2" id="KW-0378">Hydrolase</keyword>
<comment type="similarity">
    <text evidence="1 2">Belongs to the glycosyl hydrolase 31 family.</text>
</comment>
<dbReference type="Gene3D" id="3.20.20.80">
    <property type="entry name" value="Glycosidases"/>
    <property type="match status" value="1"/>
</dbReference>
<accession>A0AAD5XTJ0</accession>
<proteinExistence type="inferred from homology"/>
<dbReference type="Gene3D" id="2.60.40.1180">
    <property type="entry name" value="Golgi alpha-mannosidase II"/>
    <property type="match status" value="1"/>
</dbReference>
<name>A0AAD5XTJ0_9FUNG</name>
<organism evidence="6 7">
    <name type="scientific">Clydaea vesicula</name>
    <dbReference type="NCBI Taxonomy" id="447962"/>
    <lineage>
        <taxon>Eukaryota</taxon>
        <taxon>Fungi</taxon>
        <taxon>Fungi incertae sedis</taxon>
        <taxon>Chytridiomycota</taxon>
        <taxon>Chytridiomycota incertae sedis</taxon>
        <taxon>Chytridiomycetes</taxon>
        <taxon>Lobulomycetales</taxon>
        <taxon>Lobulomycetaceae</taxon>
        <taxon>Clydaea</taxon>
    </lineage>
</organism>
<dbReference type="PANTHER" id="PTHR22762:SF165">
    <property type="entry name" value="PUTATIVE (AFU_ORTHOLOGUE AFUA_1G06560)-RELATED"/>
    <property type="match status" value="1"/>
</dbReference>
<comment type="caution">
    <text evidence="6">The sequence shown here is derived from an EMBL/GenBank/DDBJ whole genome shotgun (WGS) entry which is preliminary data.</text>
</comment>
<sequence>MIIPENFTFKGHNEEGEIVFTSEEYNRSLSLKMIKKNLIKVQVKSTTREFENKKFIYDEKYKKNILRKKDLTKFQVLKNKNFTLLEFQDLKIKVNLPDLNIQWSSIENGEEFTFLEDLPFKAYPFEKNYEGCFHFMKKKFNEFCFGGEHPSPLCLNNRRFRMDASDALGYDAEKTDPLYKVTPFFLTLLKNEESNSTFSYAIFYDSLQSGYLDFGNEIEAFLGPYKYYCLNGTDQLDYYVIVGGDGETGLKNIYKEYSSLIGQQTLPPRYSFGYLASSMGYAESENAQEMLINFSKSLKFYDIPCDLLYLSSGYTVDKKNGARNVFTWNHDRFSDPKKFFSELNLKVVANIKPWLLDCHPDYGTVKTRRGFLMKEDNVENSTTRLWSAGEGATGKGSYLDFTSISAREYWKEGVTNLLKLGCEGIWNDNNEYSITNGDVLVSMEVFKEENFLEVDRLHSIKNIGKSLQTILMAKYSYDAILEHNNFLKRPFLVSRSSSPGVQKYASSTWSGDNITSWHTLKHNIPMGLGKYIENKNDIVLRYLSFHFDHFIGAQLALMPMGYGHDVGGFVGARPDRELFVRWVQQGILQPRFCIHSWKSEGITEPWMYEDVLHIVRDAIKFRYKLIPYLYSVAYETHYTGIPIARPLFFEFPNDHNCILKSFEYFLGKFILVASIIEPSLNRQNFECFRKVYLPQGSNYFDYNNKVWYSGGKEVEVKVSFNQIGALFVREGSIIPLGNENSSYDIGDVKVVLVYPPPNAVQLEEEFFSEFKLYEDDGECFDLNLKTVLNFKLKINKTSNLIELGLKFLSKDFEIKYNKIRFLLPREENRKVTVFFDENDGYFNDDQISIGSDTVIEENRCIEFFF</sequence>
<dbReference type="SUPFAM" id="SSF74650">
    <property type="entry name" value="Galactose mutarotase-like"/>
    <property type="match status" value="1"/>
</dbReference>
<feature type="domain" description="Glycosyl hydrolase family 31 C-terminal" evidence="5">
    <location>
        <begin position="640"/>
        <end position="734"/>
    </location>
</feature>
<dbReference type="AlphaFoldDB" id="A0AAD5XTJ0"/>
<dbReference type="CDD" id="cd14752">
    <property type="entry name" value="GH31_N"/>
    <property type="match status" value="1"/>
</dbReference>
<evidence type="ECO:0000259" key="5">
    <source>
        <dbReference type="Pfam" id="PF21365"/>
    </source>
</evidence>
<evidence type="ECO:0000259" key="3">
    <source>
        <dbReference type="Pfam" id="PF01055"/>
    </source>
</evidence>
<keyword evidence="2" id="KW-0326">Glycosidase</keyword>
<dbReference type="Gene3D" id="2.60.40.1760">
    <property type="entry name" value="glycosyl hydrolase (family 31)"/>
    <property type="match status" value="1"/>
</dbReference>
<dbReference type="Proteomes" id="UP001211065">
    <property type="component" value="Unassembled WGS sequence"/>
</dbReference>
<dbReference type="Pfam" id="PF01055">
    <property type="entry name" value="Glyco_hydro_31_2nd"/>
    <property type="match status" value="2"/>
</dbReference>
<protein>
    <recommendedName>
        <fullName evidence="8">Glycoside hydrolase family 31 N-terminal domain-containing protein</fullName>
    </recommendedName>
</protein>
<dbReference type="InterPro" id="IPR025887">
    <property type="entry name" value="Glyco_hydro_31_N_dom"/>
</dbReference>
<dbReference type="InterPro" id="IPR011013">
    <property type="entry name" value="Gal_mutarotase_sf_dom"/>
</dbReference>
<dbReference type="InterPro" id="IPR000322">
    <property type="entry name" value="Glyco_hydro_31_TIM"/>
</dbReference>
<evidence type="ECO:0000256" key="1">
    <source>
        <dbReference type="ARBA" id="ARBA00007806"/>
    </source>
</evidence>
<dbReference type="PANTHER" id="PTHR22762">
    <property type="entry name" value="ALPHA-GLUCOSIDASE"/>
    <property type="match status" value="1"/>
</dbReference>